<dbReference type="GO" id="GO:0003743">
    <property type="term" value="F:translation initiation factor activity"/>
    <property type="evidence" value="ECO:0007669"/>
    <property type="project" value="UniProtKB-KW"/>
</dbReference>
<feature type="compositionally biased region" description="Polar residues" evidence="1">
    <location>
        <begin position="96"/>
        <end position="117"/>
    </location>
</feature>
<protein>
    <submittedName>
        <fullName evidence="4">Translation initiation factor IF-3</fullName>
    </submittedName>
</protein>
<keyword evidence="4" id="KW-0396">Initiation factor</keyword>
<dbReference type="PANTHER" id="PTHR10938">
    <property type="entry name" value="TRANSLATION INITIATION FACTOR IF-3"/>
    <property type="match status" value="1"/>
</dbReference>
<keyword evidence="5" id="KW-1185">Reference proteome</keyword>
<evidence type="ECO:0000259" key="3">
    <source>
        <dbReference type="Pfam" id="PF05198"/>
    </source>
</evidence>
<name>A0A9K3M0W7_9STRA</name>
<dbReference type="Pfam" id="PF05198">
    <property type="entry name" value="IF3_N"/>
    <property type="match status" value="1"/>
</dbReference>
<feature type="region of interest" description="Disordered" evidence="1">
    <location>
        <begin position="201"/>
        <end position="220"/>
    </location>
</feature>
<evidence type="ECO:0000259" key="2">
    <source>
        <dbReference type="Pfam" id="PF00707"/>
    </source>
</evidence>
<dbReference type="NCBIfam" id="TIGR00168">
    <property type="entry name" value="infC"/>
    <property type="match status" value="1"/>
</dbReference>
<proteinExistence type="predicted"/>
<evidence type="ECO:0000256" key="1">
    <source>
        <dbReference type="SAM" id="MobiDB-lite"/>
    </source>
</evidence>
<feature type="domain" description="Translation initiation factor 3 C-terminal" evidence="2">
    <location>
        <begin position="219"/>
        <end position="293"/>
    </location>
</feature>
<dbReference type="InterPro" id="IPR001288">
    <property type="entry name" value="Translation_initiation_fac_3"/>
</dbReference>
<dbReference type="GO" id="GO:0032790">
    <property type="term" value="P:ribosome disassembly"/>
    <property type="evidence" value="ECO:0007669"/>
    <property type="project" value="TreeGrafter"/>
</dbReference>
<dbReference type="EMBL" id="JAGRRH010000003">
    <property type="protein sequence ID" value="KAG7371822.1"/>
    <property type="molecule type" value="Genomic_DNA"/>
</dbReference>
<dbReference type="PANTHER" id="PTHR10938:SF0">
    <property type="entry name" value="TRANSLATION INITIATION FACTOR IF-3, MITOCHONDRIAL"/>
    <property type="match status" value="1"/>
</dbReference>
<gene>
    <name evidence="4" type="ORF">IV203_017964</name>
</gene>
<evidence type="ECO:0000313" key="4">
    <source>
        <dbReference type="EMBL" id="KAG7371822.1"/>
    </source>
</evidence>
<comment type="caution">
    <text evidence="4">The sequence shown here is derived from an EMBL/GenBank/DDBJ whole genome shotgun (WGS) entry which is preliminary data.</text>
</comment>
<dbReference type="InterPro" id="IPR019814">
    <property type="entry name" value="Translation_initiation_fac_3_N"/>
</dbReference>
<accession>A0A9K3M0W7</accession>
<dbReference type="OrthoDB" id="42842at2759"/>
<dbReference type="Proteomes" id="UP000693970">
    <property type="component" value="Unassembled WGS sequence"/>
</dbReference>
<sequence>MVRPIQRLMIQRALSGWNSLPQNTPASNRRTIGLSCCHHPNFKSRQQQQLESNKCISPIRLDLQARHLHCWTNQSVQGTSRIRSSSPYHQHYVSRSFASTRPRSPRKGSNNKNGSAKSVLSNEDLIAQLVRNANGASADNITVRLVIDEGNSEPPTVQVTSLTGAVKISLDRDADLILASLRSDPPVVRITELAKLQYKAEQAHKKQQQQSSSNKKEKKSFRFKAGIDTHDLERKVAQLTGFLQKGNECEYTVFTRARTLRDNEDAGIELVDKIQALVAEYGVLKRAPETNETKNFYRVQLLPKKQ</sequence>
<reference evidence="4" key="1">
    <citation type="journal article" date="2021" name="Sci. Rep.">
        <title>Diploid genomic architecture of Nitzschia inconspicua, an elite biomass production diatom.</title>
        <authorList>
            <person name="Oliver A."/>
            <person name="Podell S."/>
            <person name="Pinowska A."/>
            <person name="Traller J.C."/>
            <person name="Smith S.R."/>
            <person name="McClure R."/>
            <person name="Beliaev A."/>
            <person name="Bohutskyi P."/>
            <person name="Hill E.A."/>
            <person name="Rabines A."/>
            <person name="Zheng H."/>
            <person name="Allen L.Z."/>
            <person name="Kuo A."/>
            <person name="Grigoriev I.V."/>
            <person name="Allen A.E."/>
            <person name="Hazlebeck D."/>
            <person name="Allen E.E."/>
        </authorList>
    </citation>
    <scope>NUCLEOTIDE SEQUENCE</scope>
    <source>
        <strain evidence="4">Hildebrandi</strain>
    </source>
</reference>
<keyword evidence="4" id="KW-0648">Protein biosynthesis</keyword>
<dbReference type="Pfam" id="PF00707">
    <property type="entry name" value="IF3_C"/>
    <property type="match status" value="1"/>
</dbReference>
<organism evidence="4 5">
    <name type="scientific">Nitzschia inconspicua</name>
    <dbReference type="NCBI Taxonomy" id="303405"/>
    <lineage>
        <taxon>Eukaryota</taxon>
        <taxon>Sar</taxon>
        <taxon>Stramenopiles</taxon>
        <taxon>Ochrophyta</taxon>
        <taxon>Bacillariophyta</taxon>
        <taxon>Bacillariophyceae</taxon>
        <taxon>Bacillariophycidae</taxon>
        <taxon>Bacillariales</taxon>
        <taxon>Bacillariaceae</taxon>
        <taxon>Nitzschia</taxon>
    </lineage>
</organism>
<feature type="region of interest" description="Disordered" evidence="1">
    <location>
        <begin position="94"/>
        <end position="117"/>
    </location>
</feature>
<dbReference type="AlphaFoldDB" id="A0A9K3M0W7"/>
<feature type="domain" description="Translation initiation factor 3 N-terminal" evidence="3">
    <location>
        <begin position="142"/>
        <end position="207"/>
    </location>
</feature>
<dbReference type="GO" id="GO:0005737">
    <property type="term" value="C:cytoplasm"/>
    <property type="evidence" value="ECO:0007669"/>
    <property type="project" value="UniProtKB-ARBA"/>
</dbReference>
<evidence type="ECO:0000313" key="5">
    <source>
        <dbReference type="Proteomes" id="UP000693970"/>
    </source>
</evidence>
<dbReference type="GO" id="GO:0043022">
    <property type="term" value="F:ribosome binding"/>
    <property type="evidence" value="ECO:0007669"/>
    <property type="project" value="TreeGrafter"/>
</dbReference>
<dbReference type="InterPro" id="IPR019815">
    <property type="entry name" value="Translation_initiation_fac_3_C"/>
</dbReference>
<reference evidence="4" key="2">
    <citation type="submission" date="2021-04" db="EMBL/GenBank/DDBJ databases">
        <authorList>
            <person name="Podell S."/>
        </authorList>
    </citation>
    <scope>NUCLEOTIDE SEQUENCE</scope>
    <source>
        <strain evidence="4">Hildebrandi</strain>
    </source>
</reference>